<keyword evidence="4" id="KW-1185">Reference proteome</keyword>
<dbReference type="Gene3D" id="3.50.50.60">
    <property type="entry name" value="FAD/NAD(P)-binding domain"/>
    <property type="match status" value="1"/>
</dbReference>
<reference evidence="3" key="1">
    <citation type="submission" date="2020-10" db="EMBL/GenBank/DDBJ databases">
        <title>Taxonomic study of unclassified bacteria belonging to the class Ktedonobacteria.</title>
        <authorList>
            <person name="Yabe S."/>
            <person name="Wang C.M."/>
            <person name="Zheng Y."/>
            <person name="Sakai Y."/>
            <person name="Cavaletti L."/>
            <person name="Monciardini P."/>
            <person name="Donadio S."/>
        </authorList>
    </citation>
    <scope>NUCLEOTIDE SEQUENCE</scope>
    <source>
        <strain evidence="3">SOSP1-1</strain>
    </source>
</reference>
<dbReference type="PANTHER" id="PTHR43476:SF3">
    <property type="entry name" value="FAD-BINDING MONOOXYGENASE"/>
    <property type="match status" value="1"/>
</dbReference>
<evidence type="ECO:0000313" key="4">
    <source>
        <dbReference type="Proteomes" id="UP000612362"/>
    </source>
</evidence>
<dbReference type="Gene3D" id="3.30.70.2450">
    <property type="match status" value="1"/>
</dbReference>
<dbReference type="PANTHER" id="PTHR43476">
    <property type="entry name" value="3-(3-HYDROXY-PHENYL)PROPIONATE/3-HYDROXYCINNAMIC ACID HYDROXYLASE"/>
    <property type="match status" value="1"/>
</dbReference>
<keyword evidence="1" id="KW-0560">Oxidoreductase</keyword>
<dbReference type="GO" id="GO:0008688">
    <property type="term" value="F:3-(3-hydroxyphenyl)propionate hydroxylase activity"/>
    <property type="evidence" value="ECO:0007669"/>
    <property type="project" value="TreeGrafter"/>
</dbReference>
<dbReference type="InterPro" id="IPR002938">
    <property type="entry name" value="FAD-bd"/>
</dbReference>
<gene>
    <name evidence="3" type="primary">mhpA_3</name>
    <name evidence="3" type="ORF">KSX_30330</name>
</gene>
<comment type="caution">
    <text evidence="3">The sequence shown here is derived from an EMBL/GenBank/DDBJ whole genome shotgun (WGS) entry which is preliminary data.</text>
</comment>
<dbReference type="Proteomes" id="UP000612362">
    <property type="component" value="Unassembled WGS sequence"/>
</dbReference>
<dbReference type="InterPro" id="IPR036188">
    <property type="entry name" value="FAD/NAD-bd_sf"/>
</dbReference>
<evidence type="ECO:0000313" key="3">
    <source>
        <dbReference type="EMBL" id="GHO44870.1"/>
    </source>
</evidence>
<dbReference type="GO" id="GO:0019622">
    <property type="term" value="P:3-(3-hydroxy)phenylpropionate catabolic process"/>
    <property type="evidence" value="ECO:0007669"/>
    <property type="project" value="TreeGrafter"/>
</dbReference>
<organism evidence="3 4">
    <name type="scientific">Ktedonospora formicarum</name>
    <dbReference type="NCBI Taxonomy" id="2778364"/>
    <lineage>
        <taxon>Bacteria</taxon>
        <taxon>Bacillati</taxon>
        <taxon>Chloroflexota</taxon>
        <taxon>Ktedonobacteria</taxon>
        <taxon>Ktedonobacterales</taxon>
        <taxon>Ktedonobacteraceae</taxon>
        <taxon>Ktedonospora</taxon>
    </lineage>
</organism>
<dbReference type="GO" id="GO:0071949">
    <property type="term" value="F:FAD binding"/>
    <property type="evidence" value="ECO:0007669"/>
    <property type="project" value="InterPro"/>
</dbReference>
<accession>A0A8J3MTY3</accession>
<dbReference type="Gene3D" id="3.40.30.120">
    <property type="match status" value="1"/>
</dbReference>
<dbReference type="PRINTS" id="PR00420">
    <property type="entry name" value="RNGMNOXGNASE"/>
</dbReference>
<dbReference type="EMBL" id="BNJF01000001">
    <property type="protein sequence ID" value="GHO44870.1"/>
    <property type="molecule type" value="Genomic_DNA"/>
</dbReference>
<protein>
    <submittedName>
        <fullName evidence="3">3-(3-hydroxy-phenyl)propionate/3-hydroxycinnamic acid hydroxylase</fullName>
    </submittedName>
</protein>
<sequence length="546" mass="61293">MVIVGAGPTGLAAANMLGLLGISTLLIERNPDLCTFPRAISIDDEGLRVCQALGLGDILLPSMRLGTEAHYISGPHYLARVAPLACRNGFPLISTFHQPTFERALLQGLERFPHVHVRFQYELVNLTQAKDEVFLSLRQPDGGRQQIKCSYVLACDGGRSPIRHMLDLGMRPPSLLPFSRRQRSERSQSGAMQRWLVVDCAGDDDPSNAIIFFCNPKRPAVTVPAPNGGRRWEFMLHPHEQPDDLLRLERIQELIMQSRRSQRHWSAGKPACVIRQAVYTFYATMASRLFRHRVFLLGDAAHLMPPFGGQGMNSGLRDVHNLCWKLSLVFQGNASPHLLASYQTERVPHVREMILFSSALGHIIMPTSRRAALARDLLLRGVVARIPPLVESLREMRVKPQPRYKRGLILPATSLKHRHLPGTYLPQPQVLTLQGRSLLFDDLLCSGFALLKLSGEANQAEQPLMHPLWSTLQPRYIVLLPPSSTLKTHWPEHITPVVDSDGSLRSLFGSSQDTYLLVRPDRYILGVFRANEEVAFARRLIRLLSP</sequence>
<dbReference type="InterPro" id="IPR050631">
    <property type="entry name" value="PheA/TfdB_FAD_monoxygenase"/>
</dbReference>
<evidence type="ECO:0000259" key="2">
    <source>
        <dbReference type="Pfam" id="PF01494"/>
    </source>
</evidence>
<evidence type="ECO:0000256" key="1">
    <source>
        <dbReference type="ARBA" id="ARBA00023002"/>
    </source>
</evidence>
<dbReference type="SUPFAM" id="SSF51905">
    <property type="entry name" value="FAD/NAD(P)-binding domain"/>
    <property type="match status" value="1"/>
</dbReference>
<dbReference type="AlphaFoldDB" id="A0A8J3MTY3"/>
<proteinExistence type="predicted"/>
<dbReference type="Pfam" id="PF01494">
    <property type="entry name" value="FAD_binding_3"/>
    <property type="match status" value="1"/>
</dbReference>
<feature type="domain" description="FAD-binding" evidence="2">
    <location>
        <begin position="2"/>
        <end position="355"/>
    </location>
</feature>
<name>A0A8J3MTY3_9CHLR</name>